<reference evidence="1 2" key="1">
    <citation type="submission" date="2019-05" db="EMBL/GenBank/DDBJ databases">
        <title>Another draft genome of Portunus trituberculatus and its Hox gene families provides insights of decapod evolution.</title>
        <authorList>
            <person name="Jeong J.-H."/>
            <person name="Song I."/>
            <person name="Kim S."/>
            <person name="Choi T."/>
            <person name="Kim D."/>
            <person name="Ryu S."/>
            <person name="Kim W."/>
        </authorList>
    </citation>
    <scope>NUCLEOTIDE SEQUENCE [LARGE SCALE GENOMIC DNA]</scope>
    <source>
        <tissue evidence="1">Muscle</tissue>
    </source>
</reference>
<evidence type="ECO:0000313" key="1">
    <source>
        <dbReference type="EMBL" id="MPC86440.1"/>
    </source>
</evidence>
<dbReference type="Proteomes" id="UP000324222">
    <property type="component" value="Unassembled WGS sequence"/>
</dbReference>
<evidence type="ECO:0000313" key="2">
    <source>
        <dbReference type="Proteomes" id="UP000324222"/>
    </source>
</evidence>
<comment type="caution">
    <text evidence="1">The sequence shown here is derived from an EMBL/GenBank/DDBJ whole genome shotgun (WGS) entry which is preliminary data.</text>
</comment>
<proteinExistence type="predicted"/>
<accession>A0A5B7IPA8</accession>
<name>A0A5B7IPA8_PORTR</name>
<organism evidence="1 2">
    <name type="scientific">Portunus trituberculatus</name>
    <name type="common">Swimming crab</name>
    <name type="synonym">Neptunus trituberculatus</name>
    <dbReference type="NCBI Taxonomy" id="210409"/>
    <lineage>
        <taxon>Eukaryota</taxon>
        <taxon>Metazoa</taxon>
        <taxon>Ecdysozoa</taxon>
        <taxon>Arthropoda</taxon>
        <taxon>Crustacea</taxon>
        <taxon>Multicrustacea</taxon>
        <taxon>Malacostraca</taxon>
        <taxon>Eumalacostraca</taxon>
        <taxon>Eucarida</taxon>
        <taxon>Decapoda</taxon>
        <taxon>Pleocyemata</taxon>
        <taxon>Brachyura</taxon>
        <taxon>Eubrachyura</taxon>
        <taxon>Portunoidea</taxon>
        <taxon>Portunidae</taxon>
        <taxon>Portuninae</taxon>
        <taxon>Portunus</taxon>
    </lineage>
</organism>
<gene>
    <name evidence="1" type="ORF">E2C01_081268</name>
</gene>
<protein>
    <submittedName>
        <fullName evidence="1">Uncharacterized protein</fullName>
    </submittedName>
</protein>
<sequence>MPAPEAPRLLQVCKVLKTARPLRHIACLAPTHPLLPARAVTVNLGTLCSLGYMHVSQGYLDVVGYMERYMTYMTWPVCMRVHMQQGRKEGRKDFVSQKNIH</sequence>
<keyword evidence="2" id="KW-1185">Reference proteome</keyword>
<dbReference type="AlphaFoldDB" id="A0A5B7IPA8"/>
<dbReference type="EMBL" id="VSRR010071449">
    <property type="protein sequence ID" value="MPC86440.1"/>
    <property type="molecule type" value="Genomic_DNA"/>
</dbReference>